<evidence type="ECO:0000256" key="11">
    <source>
        <dbReference type="ARBA" id="ARBA00048359"/>
    </source>
</evidence>
<dbReference type="InterPro" id="IPR009080">
    <property type="entry name" value="tRNAsynth_Ia_anticodon-bd"/>
</dbReference>
<dbReference type="Gene3D" id="1.10.730.10">
    <property type="entry name" value="Isoleucyl-tRNA Synthetase, Domain 1"/>
    <property type="match status" value="1"/>
</dbReference>
<evidence type="ECO:0000256" key="13">
    <source>
        <dbReference type="SAM" id="MobiDB-lite"/>
    </source>
</evidence>
<evidence type="ECO:0000256" key="5">
    <source>
        <dbReference type="ARBA" id="ARBA00022741"/>
    </source>
</evidence>
<dbReference type="InterPro" id="IPR001412">
    <property type="entry name" value="aa-tRNA-synth_I_CS"/>
</dbReference>
<dbReference type="Pfam" id="PF00133">
    <property type="entry name" value="tRNA-synt_1"/>
    <property type="match status" value="1"/>
</dbReference>
<evidence type="ECO:0000256" key="12">
    <source>
        <dbReference type="HAMAP-Rule" id="MF_02003"/>
    </source>
</evidence>
<evidence type="ECO:0000259" key="14">
    <source>
        <dbReference type="Pfam" id="PF00133"/>
    </source>
</evidence>
<name>A0A921FUS5_9BIFI</name>
<dbReference type="Proteomes" id="UP000715651">
    <property type="component" value="Unassembled WGS sequence"/>
</dbReference>
<proteinExistence type="inferred from homology"/>
<feature type="region of interest" description="Disordered" evidence="13">
    <location>
        <begin position="1110"/>
        <end position="1130"/>
    </location>
</feature>
<reference evidence="16" key="1">
    <citation type="journal article" date="2021" name="PeerJ">
        <title>Extensive microbial diversity within the chicken gut microbiome revealed by metagenomics and culture.</title>
        <authorList>
            <person name="Gilroy R."/>
            <person name="Ravi A."/>
            <person name="Getino M."/>
            <person name="Pursley I."/>
            <person name="Horton D.L."/>
            <person name="Alikhan N.F."/>
            <person name="Baker D."/>
            <person name="Gharbi K."/>
            <person name="Hall N."/>
            <person name="Watson M."/>
            <person name="Adriaenssens E.M."/>
            <person name="Foster-Nyarko E."/>
            <person name="Jarju S."/>
            <person name="Secka A."/>
            <person name="Antonio M."/>
            <person name="Oren A."/>
            <person name="Chaudhuri R.R."/>
            <person name="La Ragione R."/>
            <person name="Hildebrand F."/>
            <person name="Pallen M.J."/>
        </authorList>
    </citation>
    <scope>NUCLEOTIDE SEQUENCE</scope>
    <source>
        <strain evidence="16">578</strain>
    </source>
</reference>
<gene>
    <name evidence="12 16" type="primary">ileS</name>
    <name evidence="16" type="ORF">K8U78_00855</name>
</gene>
<accession>A0A921FUS5</accession>
<reference evidence="16" key="2">
    <citation type="submission" date="2021-09" db="EMBL/GenBank/DDBJ databases">
        <authorList>
            <person name="Gilroy R."/>
        </authorList>
    </citation>
    <scope>NUCLEOTIDE SEQUENCE</scope>
    <source>
        <strain evidence="16">578</strain>
    </source>
</reference>
<dbReference type="InterPro" id="IPR023586">
    <property type="entry name" value="Ile-tRNA-ligase_type2"/>
</dbReference>
<evidence type="ECO:0000256" key="3">
    <source>
        <dbReference type="ARBA" id="ARBA00022598"/>
    </source>
</evidence>
<keyword evidence="7 12" id="KW-0067">ATP-binding</keyword>
<dbReference type="Pfam" id="PF19302">
    <property type="entry name" value="DUF5915"/>
    <property type="match status" value="1"/>
</dbReference>
<feature type="short sequence motif" description="'KMSKS' region" evidence="12">
    <location>
        <begin position="654"/>
        <end position="658"/>
    </location>
</feature>
<dbReference type="CDD" id="cd07961">
    <property type="entry name" value="Anticodon_Ia_Ile_ABEc"/>
    <property type="match status" value="1"/>
</dbReference>
<evidence type="ECO:0000256" key="10">
    <source>
        <dbReference type="ARBA" id="ARBA00025217"/>
    </source>
</evidence>
<keyword evidence="3 12" id="KW-0436">Ligase</keyword>
<evidence type="ECO:0000256" key="1">
    <source>
        <dbReference type="ARBA" id="ARBA00007078"/>
    </source>
</evidence>
<feature type="domain" description="Methionyl/Valyl/Leucyl/Isoleucyl-tRNA synthetase anticodon-binding" evidence="15">
    <location>
        <begin position="747"/>
        <end position="908"/>
    </location>
</feature>
<feature type="domain" description="Aminoacyl-tRNA synthetase class Ia" evidence="14">
    <location>
        <begin position="37"/>
        <end position="688"/>
    </location>
</feature>
<keyword evidence="9 12" id="KW-0030">Aminoacyl-tRNA synthetase</keyword>
<evidence type="ECO:0000313" key="16">
    <source>
        <dbReference type="EMBL" id="HJF17717.1"/>
    </source>
</evidence>
<dbReference type="Gene3D" id="3.90.740.10">
    <property type="entry name" value="Valyl/Leucyl/Isoleucyl-tRNA synthetase, editing domain"/>
    <property type="match status" value="1"/>
</dbReference>
<dbReference type="CDD" id="cd00818">
    <property type="entry name" value="IleRS_core"/>
    <property type="match status" value="1"/>
</dbReference>
<dbReference type="HAMAP" id="MF_02003">
    <property type="entry name" value="Ile_tRNA_synth_type2"/>
    <property type="match status" value="1"/>
</dbReference>
<evidence type="ECO:0000256" key="6">
    <source>
        <dbReference type="ARBA" id="ARBA00022833"/>
    </source>
</evidence>
<dbReference type="AlphaFoldDB" id="A0A921FUS5"/>
<keyword evidence="4 12" id="KW-0479">Metal-binding</keyword>
<dbReference type="FunFam" id="3.40.50.620:FF:000075">
    <property type="entry name" value="Isoleucine--tRNA ligase"/>
    <property type="match status" value="1"/>
</dbReference>
<dbReference type="InterPro" id="IPR002301">
    <property type="entry name" value="Ile-tRNA-ligase"/>
</dbReference>
<keyword evidence="8 12" id="KW-0648">Protein biosynthesis</keyword>
<dbReference type="SUPFAM" id="SSF50677">
    <property type="entry name" value="ValRS/IleRS/LeuRS editing domain"/>
    <property type="match status" value="1"/>
</dbReference>
<comment type="subcellular location">
    <subcellularLocation>
        <location evidence="12">Cytoplasm</location>
    </subcellularLocation>
</comment>
<protein>
    <recommendedName>
        <fullName evidence="12">Isoleucine--tRNA ligase</fullName>
        <ecNumber evidence="12">6.1.1.5</ecNumber>
    </recommendedName>
    <alternativeName>
        <fullName evidence="12">Isoleucyl-tRNA synthetase</fullName>
        <shortName evidence="12">IleRS</shortName>
    </alternativeName>
</protein>
<dbReference type="GO" id="GO:0002161">
    <property type="term" value="F:aminoacyl-tRNA deacylase activity"/>
    <property type="evidence" value="ECO:0007669"/>
    <property type="project" value="InterPro"/>
</dbReference>
<comment type="cofactor">
    <cofactor evidence="12">
        <name>Zn(2+)</name>
        <dbReference type="ChEBI" id="CHEBI:29105"/>
    </cofactor>
</comment>
<evidence type="ECO:0000256" key="9">
    <source>
        <dbReference type="ARBA" id="ARBA00023146"/>
    </source>
</evidence>
<evidence type="ECO:0000313" key="17">
    <source>
        <dbReference type="Proteomes" id="UP000715651"/>
    </source>
</evidence>
<dbReference type="PANTHER" id="PTHR42780">
    <property type="entry name" value="SOLEUCYL-TRNA SYNTHETASE"/>
    <property type="match status" value="1"/>
</dbReference>
<evidence type="ECO:0000256" key="2">
    <source>
        <dbReference type="ARBA" id="ARBA00022490"/>
    </source>
</evidence>
<comment type="domain">
    <text evidence="12">IleRS has two distinct active sites: one for aminoacylation and one for editing. The misactivated valine is translocated from the active site to the editing site, which sterically excludes the correctly activated isoleucine. The single editing site contains two valyl binding pockets, one specific for each substrate (Val-AMP or Val-tRNA(Ile)).</text>
</comment>
<dbReference type="InterPro" id="IPR013155">
    <property type="entry name" value="M/V/L/I-tRNA-synth_anticd-bd"/>
</dbReference>
<dbReference type="EMBL" id="DYWK01000002">
    <property type="protein sequence ID" value="HJF17717.1"/>
    <property type="molecule type" value="Genomic_DNA"/>
</dbReference>
<dbReference type="Gene3D" id="3.40.50.620">
    <property type="entry name" value="HUPs"/>
    <property type="match status" value="2"/>
</dbReference>
<dbReference type="GO" id="GO:0004822">
    <property type="term" value="F:isoleucine-tRNA ligase activity"/>
    <property type="evidence" value="ECO:0007669"/>
    <property type="project" value="UniProtKB-UniRule"/>
</dbReference>
<dbReference type="GO" id="GO:0008270">
    <property type="term" value="F:zinc ion binding"/>
    <property type="evidence" value="ECO:0007669"/>
    <property type="project" value="UniProtKB-UniRule"/>
</dbReference>
<comment type="similarity">
    <text evidence="1 12">Belongs to the class-I aminoacyl-tRNA synthetase family. IleS type 2 subfamily.</text>
</comment>
<feature type="region of interest" description="Disordered" evidence="13">
    <location>
        <begin position="1"/>
        <end position="31"/>
    </location>
</feature>
<evidence type="ECO:0000256" key="4">
    <source>
        <dbReference type="ARBA" id="ARBA00022723"/>
    </source>
</evidence>
<dbReference type="SUPFAM" id="SSF52374">
    <property type="entry name" value="Nucleotidylyl transferase"/>
    <property type="match status" value="1"/>
</dbReference>
<dbReference type="PRINTS" id="PR00984">
    <property type="entry name" value="TRNASYNTHILE"/>
</dbReference>
<dbReference type="SUPFAM" id="SSF47323">
    <property type="entry name" value="Anticodon-binding domain of a subclass of class I aminoacyl-tRNA synthetases"/>
    <property type="match status" value="1"/>
</dbReference>
<organism evidence="16 17">
    <name type="scientific">Aeriscardovia aeriphila</name>
    <dbReference type="NCBI Taxonomy" id="218139"/>
    <lineage>
        <taxon>Bacteria</taxon>
        <taxon>Bacillati</taxon>
        <taxon>Actinomycetota</taxon>
        <taxon>Actinomycetes</taxon>
        <taxon>Bifidobacteriales</taxon>
        <taxon>Bifidobacteriaceae</taxon>
        <taxon>Aeriscardovia</taxon>
    </lineage>
</organism>
<dbReference type="GO" id="GO:0005737">
    <property type="term" value="C:cytoplasm"/>
    <property type="evidence" value="ECO:0007669"/>
    <property type="project" value="UniProtKB-SubCell"/>
</dbReference>
<feature type="binding site" evidence="12">
    <location>
        <position position="657"/>
    </location>
    <ligand>
        <name>ATP</name>
        <dbReference type="ChEBI" id="CHEBI:30616"/>
    </ligand>
</feature>
<evidence type="ECO:0000259" key="15">
    <source>
        <dbReference type="Pfam" id="PF08264"/>
    </source>
</evidence>
<dbReference type="InterPro" id="IPR002300">
    <property type="entry name" value="aa-tRNA-synth_Ia"/>
</dbReference>
<comment type="subunit">
    <text evidence="12">Monomer.</text>
</comment>
<evidence type="ECO:0000256" key="7">
    <source>
        <dbReference type="ARBA" id="ARBA00022840"/>
    </source>
</evidence>
<dbReference type="InterPro" id="IPR014729">
    <property type="entry name" value="Rossmann-like_a/b/a_fold"/>
</dbReference>
<keyword evidence="6 12" id="KW-0862">Zinc</keyword>
<sequence length="1130" mass="127167">MSTPAQEQQGVYPKAVVEGESRSVNPSPNFPQAEEKVISYWDKDQTFEKSLKINPSGQKAHNEYVFFDGPPFANGLPHYGHLLTGYTKDVIPRYQTMKGRRVERVFGWDTHGLPAELEAQKELGFTNKDQIDKLGLAAFNDACRRSVMKYSGEWKEYVHRQARWVDFDGGYKTMNVGYMESVIWAFKQLYDKGLIYEGNRVLPYCPKDETPLSAHELRMDGDVYTDEQTATVVLGVRLRDEDAYLVYWTTTPWTVPSNMAVVVGNDIDYVEVQPVSGEFAGKKLYFAQARVADFTKELGEDYQVLRTLKGSELVGRRYYPAMPYLESELAKQAGAQPGENAYTVYAADYVDTEEGTGLVHQAPYGEDDMNTLKAHNIHVTDVTDDATRFTSLVPDYQGLQVFDANTPILRDLRHNTGIVASVPEDQRALLVQSKSMVHSYPHCWRCGTPLVYKPVTSWFVAVTKIKDQLLDVNEQINWIPENVKHGQFGKWLANARDWSITRNRYWGSPIPVWVSDDPAHPRIDVYGSLEELKRDFGRYPMDDKGEVNLHRPWIDELTRPNPDDPTGKSMMHRIPDVLDVWFDSGSMPFAQKHYPFENKEWFETHFPSDFVVEYVGQTRGWFYLLTVMSTALFGKPAFKNVVCHGIVLGDDGEKMSKHLHNYPDVNGVFNTYGSDAMRWFLMSSPILRGGNLIVTEKAIKDTVRQVLLPLWSSYYFFTVYANAANNGKGYVAKPIAADEVASLPQMDRYLLARLRRTILAMQKDLDTLAISDACDEALAFIDTLTNWYIRNCRERFWDEDTHAFDVLYTVLEAFTRAVAPLLPMEAEQIWRGLTGGESVHLASWPYVTEPLDAPSGKDSSNPDGPDTALGKLLVDDPELVEAMGTVRDIVSTALSLRKASKIRVRQPLARLTVVTENVDEVEPYRELLENQLDVKAVELSSAQDADQHGLRLVHQLSVNARVAGPRLGKLVQFAIRGSKTGAWHQDPATGVVSVDGPDGAIALEPAEYTLTNKVEEKDEALAKETVSAQLANGGFVLLDTALTPELEQEGWARDTIRAVQDARKEAHLQVSDRIWLRLGVPHTDTLGIAAVQQFAKLICAETLANHLEVGTPDDPSATQLQVSVRKDEDE</sequence>
<dbReference type="Pfam" id="PF08264">
    <property type="entry name" value="Anticodon_1"/>
    <property type="match status" value="1"/>
</dbReference>
<dbReference type="InterPro" id="IPR009008">
    <property type="entry name" value="Val/Leu/Ile-tRNA-synth_edit"/>
</dbReference>
<evidence type="ECO:0000256" key="8">
    <source>
        <dbReference type="ARBA" id="ARBA00022917"/>
    </source>
</evidence>
<keyword evidence="5 12" id="KW-0547">Nucleotide-binding</keyword>
<comment type="function">
    <text evidence="10 12">Catalyzes the attachment of isoleucine to tRNA(Ile). As IleRS can inadvertently accommodate and process structurally similar amino acids such as valine, to avoid such errors it has two additional distinct tRNA(Ile)-dependent editing activities. One activity is designated as 'pretransfer' editing and involves the hydrolysis of activated Val-AMP. The other activity is designated 'posttransfer' editing and involves deacylation of mischarged Val-tRNA(Ile).</text>
</comment>
<dbReference type="GO" id="GO:0000049">
    <property type="term" value="F:tRNA binding"/>
    <property type="evidence" value="ECO:0007669"/>
    <property type="project" value="InterPro"/>
</dbReference>
<keyword evidence="2 12" id="KW-0963">Cytoplasm</keyword>
<dbReference type="EC" id="6.1.1.5" evidence="12"/>
<dbReference type="GO" id="GO:0005524">
    <property type="term" value="F:ATP binding"/>
    <property type="evidence" value="ECO:0007669"/>
    <property type="project" value="UniProtKB-UniRule"/>
</dbReference>
<comment type="caution">
    <text evidence="16">The sequence shown here is derived from an EMBL/GenBank/DDBJ whole genome shotgun (WGS) entry which is preliminary data.</text>
</comment>
<dbReference type="PANTHER" id="PTHR42780:SF1">
    <property type="entry name" value="ISOLEUCINE--TRNA LIGASE, CYTOPLASMIC"/>
    <property type="match status" value="1"/>
</dbReference>
<dbReference type="InterPro" id="IPR033709">
    <property type="entry name" value="Anticodon_Ile_ABEc"/>
</dbReference>
<comment type="catalytic activity">
    <reaction evidence="11 12">
        <text>tRNA(Ile) + L-isoleucine + ATP = L-isoleucyl-tRNA(Ile) + AMP + diphosphate</text>
        <dbReference type="Rhea" id="RHEA:11060"/>
        <dbReference type="Rhea" id="RHEA-COMP:9666"/>
        <dbReference type="Rhea" id="RHEA-COMP:9695"/>
        <dbReference type="ChEBI" id="CHEBI:30616"/>
        <dbReference type="ChEBI" id="CHEBI:33019"/>
        <dbReference type="ChEBI" id="CHEBI:58045"/>
        <dbReference type="ChEBI" id="CHEBI:78442"/>
        <dbReference type="ChEBI" id="CHEBI:78528"/>
        <dbReference type="ChEBI" id="CHEBI:456215"/>
        <dbReference type="EC" id="6.1.1.5"/>
    </reaction>
</comment>
<dbReference type="NCBIfam" id="TIGR00392">
    <property type="entry name" value="ileS"/>
    <property type="match status" value="1"/>
</dbReference>
<feature type="short sequence motif" description="'HIGH' region" evidence="12">
    <location>
        <begin position="71"/>
        <end position="81"/>
    </location>
</feature>
<dbReference type="GO" id="GO:0006428">
    <property type="term" value="P:isoleucyl-tRNA aminoacylation"/>
    <property type="evidence" value="ECO:0007669"/>
    <property type="project" value="UniProtKB-UniRule"/>
</dbReference>
<dbReference type="PROSITE" id="PS00178">
    <property type="entry name" value="AA_TRNA_LIGASE_I"/>
    <property type="match status" value="1"/>
</dbReference>